<feature type="transmembrane region" description="Helical" evidence="1">
    <location>
        <begin position="6"/>
        <end position="34"/>
    </location>
</feature>
<evidence type="ECO:0008006" key="4">
    <source>
        <dbReference type="Google" id="ProtNLM"/>
    </source>
</evidence>
<sequence>MTASLLLSLAAGVLTVAAPCVLPLLPVVVGGAIVRDGGSARGAAGGGRATRTDRWRPLVIAVSLAVSVVVFTLLLKASTSLLGVPPQAWQLVSGGIIILLGVDLLVPAVWDRISMALGLQARSGAMLDRAVARRSTTGDIMTGAALGPVFSSCSPTYALIVAAVLPVSFLEGLGFVIAYAVGLAGTLLLIAVLGRRLVRRLGWLANPNGWFRRVIGGIFVLVGVAVITGLDRQLQTWILDAGLYDPIARLEELLGVG</sequence>
<keyword evidence="1" id="KW-0472">Membrane</keyword>
<keyword evidence="3" id="KW-1185">Reference proteome</keyword>
<feature type="transmembrane region" description="Helical" evidence="1">
    <location>
        <begin position="143"/>
        <end position="170"/>
    </location>
</feature>
<dbReference type="EMBL" id="BAAANK010000005">
    <property type="protein sequence ID" value="GAA1835129.1"/>
    <property type="molecule type" value="Genomic_DNA"/>
</dbReference>
<evidence type="ECO:0000313" key="3">
    <source>
        <dbReference type="Proteomes" id="UP001501746"/>
    </source>
</evidence>
<keyword evidence="1" id="KW-0812">Transmembrane</keyword>
<reference evidence="2 3" key="1">
    <citation type="journal article" date="2019" name="Int. J. Syst. Evol. Microbiol.">
        <title>The Global Catalogue of Microorganisms (GCM) 10K type strain sequencing project: providing services to taxonomists for standard genome sequencing and annotation.</title>
        <authorList>
            <consortium name="The Broad Institute Genomics Platform"/>
            <consortium name="The Broad Institute Genome Sequencing Center for Infectious Disease"/>
            <person name="Wu L."/>
            <person name="Ma J."/>
        </authorList>
    </citation>
    <scope>NUCLEOTIDE SEQUENCE [LARGE SCALE GENOMIC DNA]</scope>
    <source>
        <strain evidence="2 3">JCM 14323</strain>
    </source>
</reference>
<dbReference type="Proteomes" id="UP001501746">
    <property type="component" value="Unassembled WGS sequence"/>
</dbReference>
<dbReference type="InterPro" id="IPR051790">
    <property type="entry name" value="Cytochrome_c-biogenesis_DsbD"/>
</dbReference>
<comment type="caution">
    <text evidence="2">The sequence shown here is derived from an EMBL/GenBank/DDBJ whole genome shotgun (WGS) entry which is preliminary data.</text>
</comment>
<organism evidence="2 3">
    <name type="scientific">Agromyces salentinus</name>
    <dbReference type="NCBI Taxonomy" id="269421"/>
    <lineage>
        <taxon>Bacteria</taxon>
        <taxon>Bacillati</taxon>
        <taxon>Actinomycetota</taxon>
        <taxon>Actinomycetes</taxon>
        <taxon>Micrococcales</taxon>
        <taxon>Microbacteriaceae</taxon>
        <taxon>Agromyces</taxon>
    </lineage>
</organism>
<feature type="transmembrane region" description="Helical" evidence="1">
    <location>
        <begin position="55"/>
        <end position="75"/>
    </location>
</feature>
<feature type="transmembrane region" description="Helical" evidence="1">
    <location>
        <begin position="176"/>
        <end position="198"/>
    </location>
</feature>
<proteinExistence type="predicted"/>
<feature type="transmembrane region" description="Helical" evidence="1">
    <location>
        <begin position="87"/>
        <end position="110"/>
    </location>
</feature>
<keyword evidence="1" id="KW-1133">Transmembrane helix</keyword>
<dbReference type="PANTHER" id="PTHR31272">
    <property type="entry name" value="CYTOCHROME C-TYPE BIOGENESIS PROTEIN HI_1454-RELATED"/>
    <property type="match status" value="1"/>
</dbReference>
<gene>
    <name evidence="2" type="ORF">GCM10009750_19420</name>
</gene>
<evidence type="ECO:0000256" key="1">
    <source>
        <dbReference type="SAM" id="Phobius"/>
    </source>
</evidence>
<name>A0ABN2MRR3_9MICO</name>
<feature type="transmembrane region" description="Helical" evidence="1">
    <location>
        <begin position="210"/>
        <end position="230"/>
    </location>
</feature>
<evidence type="ECO:0000313" key="2">
    <source>
        <dbReference type="EMBL" id="GAA1835129.1"/>
    </source>
</evidence>
<accession>A0ABN2MRR3</accession>
<dbReference type="RefSeq" id="WP_157426285.1">
    <property type="nucleotide sequence ID" value="NZ_BAAANK010000005.1"/>
</dbReference>
<protein>
    <recommendedName>
        <fullName evidence="4">Cytochrome C biogenesis protein</fullName>
    </recommendedName>
</protein>
<dbReference type="PANTHER" id="PTHR31272:SF9">
    <property type="entry name" value="BLL1027 PROTEIN"/>
    <property type="match status" value="1"/>
</dbReference>